<dbReference type="OrthoDB" id="371635at2157"/>
<keyword evidence="5 8" id="KW-0249">Electron transport</keyword>
<dbReference type="RefSeq" id="WP_062373450.1">
    <property type="nucleotide sequence ID" value="NZ_CP007140.1"/>
</dbReference>
<dbReference type="GO" id="GO:0043448">
    <property type="term" value="P:alkane catabolic process"/>
    <property type="evidence" value="ECO:0007669"/>
    <property type="project" value="TreeGrafter"/>
</dbReference>
<dbReference type="Gene3D" id="2.20.28.10">
    <property type="match status" value="1"/>
</dbReference>
<dbReference type="PROSITE" id="PS50903">
    <property type="entry name" value="RUBREDOXIN_LIKE"/>
    <property type="match status" value="1"/>
</dbReference>
<dbReference type="FunFam" id="2.20.28.10:FF:000001">
    <property type="entry name" value="Rubredoxin"/>
    <property type="match status" value="1"/>
</dbReference>
<dbReference type="KEGG" id="tgy:X802_09855"/>
<reference evidence="11 12" key="1">
    <citation type="submission" date="2014-01" db="EMBL/GenBank/DDBJ databases">
        <title>Genome sequencing of Thermococcus guaymasensis.</title>
        <authorList>
            <person name="Zhang X."/>
            <person name="Alvare G."/>
            <person name="Fristensky B."/>
            <person name="Chen L."/>
            <person name="Suen T."/>
            <person name="Chen Q."/>
            <person name="Ma K."/>
        </authorList>
    </citation>
    <scope>NUCLEOTIDE SEQUENCE [LARGE SCALE GENOMIC DNA]</scope>
    <source>
        <strain evidence="11 12">DSM 11113</strain>
    </source>
</reference>
<evidence type="ECO:0000256" key="5">
    <source>
        <dbReference type="ARBA" id="ARBA00022982"/>
    </source>
</evidence>
<evidence type="ECO:0000256" key="3">
    <source>
        <dbReference type="ARBA" id="ARBA00022448"/>
    </source>
</evidence>
<dbReference type="PANTHER" id="PTHR47627">
    <property type="entry name" value="RUBREDOXIN"/>
    <property type="match status" value="1"/>
</dbReference>
<feature type="binding site" evidence="9">
    <location>
        <position position="6"/>
    </location>
    <ligand>
        <name>Fe cation</name>
        <dbReference type="ChEBI" id="CHEBI:24875"/>
    </ligand>
</feature>
<evidence type="ECO:0000313" key="11">
    <source>
        <dbReference type="EMBL" id="AJC72417.1"/>
    </source>
</evidence>
<evidence type="ECO:0000256" key="6">
    <source>
        <dbReference type="ARBA" id="ARBA00023004"/>
    </source>
</evidence>
<evidence type="ECO:0000256" key="4">
    <source>
        <dbReference type="ARBA" id="ARBA00022723"/>
    </source>
</evidence>
<evidence type="ECO:0000259" key="10">
    <source>
        <dbReference type="PROSITE" id="PS50903"/>
    </source>
</evidence>
<dbReference type="STRING" id="1432656.X802_09855"/>
<dbReference type="Proteomes" id="UP000062043">
    <property type="component" value="Chromosome"/>
</dbReference>
<evidence type="ECO:0000256" key="8">
    <source>
        <dbReference type="PIRNR" id="PIRNR000071"/>
    </source>
</evidence>
<dbReference type="PRINTS" id="PR00163">
    <property type="entry name" value="RUBREDOXIN"/>
</dbReference>
<keyword evidence="4 8" id="KW-0479">Metal-binding</keyword>
<dbReference type="InterPro" id="IPR050526">
    <property type="entry name" value="Rubredoxin_ET"/>
</dbReference>
<dbReference type="PANTHER" id="PTHR47627:SF1">
    <property type="entry name" value="RUBREDOXIN-1-RELATED"/>
    <property type="match status" value="1"/>
</dbReference>
<keyword evidence="3 8" id="KW-0813">Transport</keyword>
<dbReference type="AlphaFoldDB" id="A0A0X1KMC8"/>
<organism evidence="11 12">
    <name type="scientific">Thermococcus guaymasensis DSM 11113</name>
    <dbReference type="NCBI Taxonomy" id="1432656"/>
    <lineage>
        <taxon>Archaea</taxon>
        <taxon>Methanobacteriati</taxon>
        <taxon>Methanobacteriota</taxon>
        <taxon>Thermococci</taxon>
        <taxon>Thermococcales</taxon>
        <taxon>Thermococcaceae</taxon>
        <taxon>Thermococcus</taxon>
    </lineage>
</organism>
<evidence type="ECO:0000313" key="12">
    <source>
        <dbReference type="Proteomes" id="UP000062043"/>
    </source>
</evidence>
<feature type="binding site" evidence="9">
    <location>
        <position position="42"/>
    </location>
    <ligand>
        <name>Fe cation</name>
        <dbReference type="ChEBI" id="CHEBI:24875"/>
    </ligand>
</feature>
<feature type="domain" description="Rubredoxin-like" evidence="10">
    <location>
        <begin position="1"/>
        <end position="52"/>
    </location>
</feature>
<dbReference type="SUPFAM" id="SSF57802">
    <property type="entry name" value="Rubredoxin-like"/>
    <property type="match status" value="1"/>
</dbReference>
<proteinExistence type="inferred from homology"/>
<dbReference type="PIRSF" id="PIRSF000071">
    <property type="entry name" value="Rubredoxin"/>
    <property type="match status" value="1"/>
</dbReference>
<evidence type="ECO:0000256" key="1">
    <source>
        <dbReference type="ARBA" id="ARBA00002360"/>
    </source>
</evidence>
<dbReference type="EMBL" id="CP007140">
    <property type="protein sequence ID" value="AJC72417.1"/>
    <property type="molecule type" value="Genomic_DNA"/>
</dbReference>
<keyword evidence="12" id="KW-1185">Reference proteome</keyword>
<evidence type="ECO:0000256" key="7">
    <source>
        <dbReference type="ARBA" id="ARBA00067809"/>
    </source>
</evidence>
<feature type="binding site" evidence="9">
    <location>
        <position position="9"/>
    </location>
    <ligand>
        <name>Fe cation</name>
        <dbReference type="ChEBI" id="CHEBI:24875"/>
    </ligand>
</feature>
<dbReference type="Pfam" id="PF00301">
    <property type="entry name" value="Rubredoxin"/>
    <property type="match status" value="1"/>
</dbReference>
<dbReference type="InterPro" id="IPR024922">
    <property type="entry name" value="Rubredoxin"/>
</dbReference>
<dbReference type="CDD" id="cd00730">
    <property type="entry name" value="rubredoxin"/>
    <property type="match status" value="1"/>
</dbReference>
<dbReference type="NCBIfam" id="NF045768">
    <property type="entry name" value="RubredRD"/>
    <property type="match status" value="1"/>
</dbReference>
<accession>A0A0X1KMC8</accession>
<comment type="similarity">
    <text evidence="2 8">Belongs to the rubredoxin family.</text>
</comment>
<protein>
    <recommendedName>
        <fullName evidence="7 8">Rubredoxin</fullName>
    </recommendedName>
</protein>
<dbReference type="InterPro" id="IPR018527">
    <property type="entry name" value="Rubredoxin_Fe_BS"/>
</dbReference>
<dbReference type="InterPro" id="IPR024934">
    <property type="entry name" value="Rubredoxin-like_dom"/>
</dbReference>
<dbReference type="GO" id="GO:0005506">
    <property type="term" value="F:iron ion binding"/>
    <property type="evidence" value="ECO:0007669"/>
    <property type="project" value="InterPro"/>
</dbReference>
<sequence length="53" mass="5983">MAKWKCTVCGYIYDEDEGDPDNGIEPGTRFEGLPDDWVCPLCGAPKDQFEKIE</sequence>
<dbReference type="GeneID" id="27135954"/>
<evidence type="ECO:0000256" key="2">
    <source>
        <dbReference type="ARBA" id="ARBA00005337"/>
    </source>
</evidence>
<evidence type="ECO:0000256" key="9">
    <source>
        <dbReference type="PIRSR" id="PIRSR000071-1"/>
    </source>
</evidence>
<name>A0A0X1KMC8_9EURY</name>
<gene>
    <name evidence="11" type="ORF">X802_09855</name>
</gene>
<comment type="cofactor">
    <cofactor evidence="8 9">
        <name>Fe(3+)</name>
        <dbReference type="ChEBI" id="CHEBI:29034"/>
    </cofactor>
    <text evidence="8 9">Binds 1 Fe(3+) ion per subunit.</text>
</comment>
<feature type="binding site" evidence="9">
    <location>
        <position position="39"/>
    </location>
    <ligand>
        <name>Fe cation</name>
        <dbReference type="ChEBI" id="CHEBI:24875"/>
    </ligand>
</feature>
<dbReference type="GO" id="GO:0009055">
    <property type="term" value="F:electron transfer activity"/>
    <property type="evidence" value="ECO:0007669"/>
    <property type="project" value="InterPro"/>
</dbReference>
<dbReference type="PROSITE" id="PS00202">
    <property type="entry name" value="RUBREDOXIN"/>
    <property type="match status" value="1"/>
</dbReference>
<dbReference type="PATRIC" id="fig|1432656.3.peg.1924"/>
<dbReference type="InterPro" id="IPR024935">
    <property type="entry name" value="Rubredoxin_dom"/>
</dbReference>
<comment type="function">
    <text evidence="1 8">Rubredoxin is a small nonheme, iron protein lacking acid-labile sulfide. Its single Fe, chelated to 4 Cys, functions as an electron acceptor and may also stabilize the conformation of the molecule.</text>
</comment>
<keyword evidence="6 8" id="KW-0408">Iron</keyword>